<reference evidence="3 4" key="1">
    <citation type="submission" date="2014-04" db="EMBL/GenBank/DDBJ databases">
        <authorList>
            <consortium name="DOE Joint Genome Institute"/>
            <person name="Kuo A."/>
            <person name="Kohler A."/>
            <person name="Jargeat P."/>
            <person name="Nagy L.G."/>
            <person name="Floudas D."/>
            <person name="Copeland A."/>
            <person name="Barry K.W."/>
            <person name="Cichocki N."/>
            <person name="Veneault-Fourrey C."/>
            <person name="LaButti K."/>
            <person name="Lindquist E.A."/>
            <person name="Lipzen A."/>
            <person name="Lundell T."/>
            <person name="Morin E."/>
            <person name="Murat C."/>
            <person name="Sun H."/>
            <person name="Tunlid A."/>
            <person name="Henrissat B."/>
            <person name="Grigoriev I.V."/>
            <person name="Hibbett D.S."/>
            <person name="Martin F."/>
            <person name="Nordberg H.P."/>
            <person name="Cantor M.N."/>
            <person name="Hua S.X."/>
        </authorList>
    </citation>
    <scope>NUCLEOTIDE SEQUENCE [LARGE SCALE GENOMIC DNA]</scope>
    <source>
        <strain evidence="3 4">Ve08.2h10</strain>
    </source>
</reference>
<organism evidence="3 4">
    <name type="scientific">Paxillus rubicundulus Ve08.2h10</name>
    <dbReference type="NCBI Taxonomy" id="930991"/>
    <lineage>
        <taxon>Eukaryota</taxon>
        <taxon>Fungi</taxon>
        <taxon>Dikarya</taxon>
        <taxon>Basidiomycota</taxon>
        <taxon>Agaricomycotina</taxon>
        <taxon>Agaricomycetes</taxon>
        <taxon>Agaricomycetidae</taxon>
        <taxon>Boletales</taxon>
        <taxon>Paxilineae</taxon>
        <taxon>Paxillaceae</taxon>
        <taxon>Paxillus</taxon>
    </lineage>
</organism>
<evidence type="ECO:0000256" key="1">
    <source>
        <dbReference type="SAM" id="MobiDB-lite"/>
    </source>
</evidence>
<feature type="region of interest" description="Disordered" evidence="1">
    <location>
        <begin position="527"/>
        <end position="550"/>
    </location>
</feature>
<proteinExistence type="predicted"/>
<dbReference type="GO" id="GO:0008654">
    <property type="term" value="P:phospholipid biosynthetic process"/>
    <property type="evidence" value="ECO:0007669"/>
    <property type="project" value="TreeGrafter"/>
</dbReference>
<dbReference type="HOGENOM" id="CLU_026175_1_0_1"/>
<reference evidence="4" key="2">
    <citation type="submission" date="2015-01" db="EMBL/GenBank/DDBJ databases">
        <title>Evolutionary Origins and Diversification of the Mycorrhizal Mutualists.</title>
        <authorList>
            <consortium name="DOE Joint Genome Institute"/>
            <consortium name="Mycorrhizal Genomics Consortium"/>
            <person name="Kohler A."/>
            <person name="Kuo A."/>
            <person name="Nagy L.G."/>
            <person name="Floudas D."/>
            <person name="Copeland A."/>
            <person name="Barry K.W."/>
            <person name="Cichocki N."/>
            <person name="Veneault-Fourrey C."/>
            <person name="LaButti K."/>
            <person name="Lindquist E.A."/>
            <person name="Lipzen A."/>
            <person name="Lundell T."/>
            <person name="Morin E."/>
            <person name="Murat C."/>
            <person name="Riley R."/>
            <person name="Ohm R."/>
            <person name="Sun H."/>
            <person name="Tunlid A."/>
            <person name="Henrissat B."/>
            <person name="Grigoriev I.V."/>
            <person name="Hibbett D.S."/>
            <person name="Martin F."/>
        </authorList>
    </citation>
    <scope>NUCLEOTIDE SEQUENCE [LARGE SCALE GENOMIC DNA]</scope>
    <source>
        <strain evidence="4">Ve08.2h10</strain>
    </source>
</reference>
<gene>
    <name evidence="3" type="ORF">PAXRUDRAFT_133855</name>
</gene>
<dbReference type="Pfam" id="PF01553">
    <property type="entry name" value="Acyltransferase"/>
    <property type="match status" value="1"/>
</dbReference>
<feature type="domain" description="Phospholipid/glycerol acyltransferase" evidence="2">
    <location>
        <begin position="39"/>
        <end position="187"/>
    </location>
</feature>
<dbReference type="GO" id="GO:0004366">
    <property type="term" value="F:glycerol-3-phosphate O-acyltransferase activity"/>
    <property type="evidence" value="ECO:0007669"/>
    <property type="project" value="TreeGrafter"/>
</dbReference>
<dbReference type="OrthoDB" id="1044435at2759"/>
<dbReference type="SMART" id="SM00563">
    <property type="entry name" value="PlsC"/>
    <property type="match status" value="1"/>
</dbReference>
<evidence type="ECO:0000313" key="4">
    <source>
        <dbReference type="Proteomes" id="UP000054538"/>
    </source>
</evidence>
<dbReference type="STRING" id="930991.A0A0D0DVA1"/>
<dbReference type="CDD" id="cd07992">
    <property type="entry name" value="LPLAT_AAK14816-like"/>
    <property type="match status" value="1"/>
</dbReference>
<dbReference type="Proteomes" id="UP000054538">
    <property type="component" value="Unassembled WGS sequence"/>
</dbReference>
<keyword evidence="4" id="KW-1185">Reference proteome</keyword>
<evidence type="ECO:0000313" key="3">
    <source>
        <dbReference type="EMBL" id="KIK98623.1"/>
    </source>
</evidence>
<name>A0A0D0DVA1_9AGAM</name>
<sequence length="602" mass="66113">MQLMLAYRVLRKISDWTMSGFYSEVYVSGKENIPQDGPIIIAATHHNEIIDIAALSVTIPYRRRICYWAKSTLFKNPIAGAVLTSSGSIPVYRNPNNLGSSGNGGASGSSISQTELFRHTSAALARGEVVGVFPEGTSYTEPYIVQLKDGAAWAAVEYAKTVNVHTTENPGDATKELLIVPAAIVYTDKSRYQSRRVCFAQRYGRPIPISRFVPEVMLDNDDAIRPVVRGITAEIHQRLKEMSINAPEWDTYNSAKAARELARQNTIVSLDKYVEISQTFVKFLTDGDEELHSVRASLVKYMGLLHYTGVSHAALSYIYPFPGKIISSPAGSPTVSRATFTVLSQLCQTLLHPRAIAFLPVFVTHIPAYIMGWLAARLLTVPNEEETKAQFKAIFGGFGMCLSYSAVIRTAVRALVRFGSEDRLAWGNAPFTPYVMQPLEALGRCLSGEEATILGFIKSWIGTITLTLGTTRLLWKWHNALIAVLAGLASPPSFDLSNAEVVAYSRPPLPAENPFLKRRTSGTPASTMVGNVGAIHQSPKTTGSKGDRALLRPPSVSPMKLIRHLFIARLDAVVAVRSYLNTVGIQNDTRGELDFYKKLEPM</sequence>
<dbReference type="InterPro" id="IPR052744">
    <property type="entry name" value="GPAT/DAPAT"/>
</dbReference>
<accession>A0A0D0DVA1</accession>
<dbReference type="AlphaFoldDB" id="A0A0D0DVA1"/>
<dbReference type="GO" id="GO:0016287">
    <property type="term" value="F:glycerone-phosphate O-acyltransferase activity"/>
    <property type="evidence" value="ECO:0007669"/>
    <property type="project" value="TreeGrafter"/>
</dbReference>
<evidence type="ECO:0000259" key="2">
    <source>
        <dbReference type="SMART" id="SM00563"/>
    </source>
</evidence>
<dbReference type="PANTHER" id="PTHR31605:SF0">
    <property type="entry name" value="GLYCEROL-3-PHOSPHATE O-ACYLTRANSFERASE 1"/>
    <property type="match status" value="1"/>
</dbReference>
<dbReference type="SUPFAM" id="SSF69593">
    <property type="entry name" value="Glycerol-3-phosphate (1)-acyltransferase"/>
    <property type="match status" value="1"/>
</dbReference>
<protein>
    <submittedName>
        <fullName evidence="3">Unplaced genomic scaffold scaffold_64, whole genome shotgun sequence</fullName>
    </submittedName>
</protein>
<dbReference type="InterPro" id="IPR002123">
    <property type="entry name" value="Plipid/glycerol_acylTrfase"/>
</dbReference>
<dbReference type="EMBL" id="KN824886">
    <property type="protein sequence ID" value="KIK98623.1"/>
    <property type="molecule type" value="Genomic_DNA"/>
</dbReference>
<dbReference type="PANTHER" id="PTHR31605">
    <property type="entry name" value="GLYCEROL-3-PHOSPHATE O-ACYLTRANSFERASE 1"/>
    <property type="match status" value="1"/>
</dbReference>
<dbReference type="InParanoid" id="A0A0D0DVA1"/>